<proteinExistence type="predicted"/>
<dbReference type="EMBL" id="HAEH01001379">
    <property type="protein sequence ID" value="SBR66780.1"/>
    <property type="molecule type" value="Transcribed_RNA"/>
</dbReference>
<feature type="non-terminal residue" evidence="1">
    <location>
        <position position="1"/>
    </location>
</feature>
<protein>
    <submittedName>
        <fullName evidence="1">Uncharacterized protein</fullName>
    </submittedName>
</protein>
<dbReference type="AlphaFoldDB" id="A0A1A8NCG0"/>
<organism evidence="1">
    <name type="scientific">Nothobranchius rachovii</name>
    <name type="common">bluefin notho</name>
    <dbReference type="NCBI Taxonomy" id="451742"/>
    <lineage>
        <taxon>Eukaryota</taxon>
        <taxon>Metazoa</taxon>
        <taxon>Chordata</taxon>
        <taxon>Craniata</taxon>
        <taxon>Vertebrata</taxon>
        <taxon>Euteleostomi</taxon>
        <taxon>Actinopterygii</taxon>
        <taxon>Neopterygii</taxon>
        <taxon>Teleostei</taxon>
        <taxon>Neoteleostei</taxon>
        <taxon>Acanthomorphata</taxon>
        <taxon>Ovalentaria</taxon>
        <taxon>Atherinomorphae</taxon>
        <taxon>Cyprinodontiformes</taxon>
        <taxon>Nothobranchiidae</taxon>
        <taxon>Nothobranchius</taxon>
    </lineage>
</organism>
<gene>
    <name evidence="1" type="primary">Nfu_g_1_006198</name>
</gene>
<evidence type="ECO:0000313" key="1">
    <source>
        <dbReference type="EMBL" id="SBR66780.1"/>
    </source>
</evidence>
<accession>A0A1A8NCG0</accession>
<reference evidence="1" key="2">
    <citation type="submission" date="2016-06" db="EMBL/GenBank/DDBJ databases">
        <title>The genome of a short-lived fish provides insights into sex chromosome evolution and the genetic control of aging.</title>
        <authorList>
            <person name="Reichwald K."/>
            <person name="Felder M."/>
            <person name="Petzold A."/>
            <person name="Koch P."/>
            <person name="Groth M."/>
            <person name="Platzer M."/>
        </authorList>
    </citation>
    <scope>NUCLEOTIDE SEQUENCE</scope>
    <source>
        <tissue evidence="1">Brain</tissue>
    </source>
</reference>
<sequence length="48" mass="5323">WFHLPLVSLPMCSSFSHCIYTTCLAPVLCQINVACSPCVLFLAFPVLH</sequence>
<name>A0A1A8NCG0_9TELE</name>
<reference evidence="1" key="1">
    <citation type="submission" date="2016-05" db="EMBL/GenBank/DDBJ databases">
        <authorList>
            <person name="Lavstsen T."/>
            <person name="Jespersen J.S."/>
        </authorList>
    </citation>
    <scope>NUCLEOTIDE SEQUENCE</scope>
    <source>
        <tissue evidence="1">Brain</tissue>
    </source>
</reference>